<dbReference type="InterPro" id="IPR016161">
    <property type="entry name" value="Ald_DH/histidinol_DH"/>
</dbReference>
<organism evidence="3 4">
    <name type="scientific">Solirubrobacter pauli</name>
    <dbReference type="NCBI Taxonomy" id="166793"/>
    <lineage>
        <taxon>Bacteria</taxon>
        <taxon>Bacillati</taxon>
        <taxon>Actinomycetota</taxon>
        <taxon>Thermoleophilia</taxon>
        <taxon>Solirubrobacterales</taxon>
        <taxon>Solirubrobacteraceae</taxon>
        <taxon>Solirubrobacter</taxon>
    </lineage>
</organism>
<dbReference type="Pfam" id="PF00171">
    <property type="entry name" value="Aldedh"/>
    <property type="match status" value="1"/>
</dbReference>
<evidence type="ECO:0000256" key="1">
    <source>
        <dbReference type="ARBA" id="ARBA00023002"/>
    </source>
</evidence>
<proteinExistence type="predicted"/>
<dbReference type="RefSeq" id="WP_170178888.1">
    <property type="nucleotide sequence ID" value="NZ_RBIL01000001.1"/>
</dbReference>
<accession>A0A660LFP2</accession>
<name>A0A660LFP2_9ACTN</name>
<keyword evidence="4" id="KW-1185">Reference proteome</keyword>
<dbReference type="GO" id="GO:0016620">
    <property type="term" value="F:oxidoreductase activity, acting on the aldehyde or oxo group of donors, NAD or NADP as acceptor"/>
    <property type="evidence" value="ECO:0007669"/>
    <property type="project" value="InterPro"/>
</dbReference>
<comment type="caution">
    <text evidence="3">The sequence shown here is derived from an EMBL/GenBank/DDBJ whole genome shotgun (WGS) entry which is preliminary data.</text>
</comment>
<evidence type="ECO:0000313" key="4">
    <source>
        <dbReference type="Proteomes" id="UP000278962"/>
    </source>
</evidence>
<dbReference type="AlphaFoldDB" id="A0A660LFP2"/>
<feature type="domain" description="Aldehyde dehydrogenase" evidence="2">
    <location>
        <begin position="12"/>
        <end position="215"/>
    </location>
</feature>
<dbReference type="Proteomes" id="UP000278962">
    <property type="component" value="Unassembled WGS sequence"/>
</dbReference>
<reference evidence="3 4" key="1">
    <citation type="submission" date="2018-10" db="EMBL/GenBank/DDBJ databases">
        <title>Genomic Encyclopedia of Archaeal and Bacterial Type Strains, Phase II (KMG-II): from individual species to whole genera.</title>
        <authorList>
            <person name="Goeker M."/>
        </authorList>
    </citation>
    <scope>NUCLEOTIDE SEQUENCE [LARGE SCALE GENOMIC DNA]</scope>
    <source>
        <strain evidence="3 4">DSM 14954</strain>
    </source>
</reference>
<dbReference type="InterPro" id="IPR015590">
    <property type="entry name" value="Aldehyde_DH_dom"/>
</dbReference>
<dbReference type="Gene3D" id="3.40.605.10">
    <property type="entry name" value="Aldehyde Dehydrogenase, Chain A, domain 1"/>
    <property type="match status" value="1"/>
</dbReference>
<gene>
    <name evidence="3" type="ORF">C8N24_1353</name>
</gene>
<keyword evidence="1" id="KW-0560">Oxidoreductase</keyword>
<dbReference type="InterPro" id="IPR016163">
    <property type="entry name" value="Ald_DH_C"/>
</dbReference>
<dbReference type="EMBL" id="RBIL01000001">
    <property type="protein sequence ID" value="RKQ91531.1"/>
    <property type="molecule type" value="Genomic_DNA"/>
</dbReference>
<sequence length="419" mass="43796">MLDLGVSRRVPELAVIDPATGEAIGHVPAGGAPEAHDAVTAARTARTAWARTAAEARGSLLKAAARRLREHARELAELQTRETGTPLSHSLGGVHAGIGAIEAYAELGPLDRRPAPRGDLVLREPRGVVAILMPWSDPLAASCSALAAALVAGNTVVLKPSEKAPLATERVVELLDLGDVLMLLHGDERAARPLATHPGVDLVIRPGEEAAGSHLVVVDAGVDTDWAAAEVAASAFSGAGQSCGSVERVHVHRAVAEPFLQALVRRARSLRIGPGLSPDTEMGPLIDADQRLWVHRQVQDAVYEGAELLAGGDPLYGAGFFYPPTVLVGAPDDALVICGETRGPVVSVRIVDSFDEALIGGERIGIASVLTALHDHAQRAWRALPARTVSVNAVFQTPRGGGEPELLDAVTRTKVVHLA</sequence>
<evidence type="ECO:0000259" key="2">
    <source>
        <dbReference type="Pfam" id="PF00171"/>
    </source>
</evidence>
<protein>
    <submittedName>
        <fullName evidence="3">Acyl-CoA reductase-like NAD-dependent aldehyde dehydrogenase</fullName>
    </submittedName>
</protein>
<dbReference type="Gene3D" id="3.40.309.10">
    <property type="entry name" value="Aldehyde Dehydrogenase, Chain A, domain 2"/>
    <property type="match status" value="1"/>
</dbReference>
<evidence type="ECO:0000313" key="3">
    <source>
        <dbReference type="EMBL" id="RKQ91531.1"/>
    </source>
</evidence>
<dbReference type="PANTHER" id="PTHR11699">
    <property type="entry name" value="ALDEHYDE DEHYDROGENASE-RELATED"/>
    <property type="match status" value="1"/>
</dbReference>
<dbReference type="SUPFAM" id="SSF53720">
    <property type="entry name" value="ALDH-like"/>
    <property type="match status" value="1"/>
</dbReference>
<dbReference type="InterPro" id="IPR016162">
    <property type="entry name" value="Ald_DH_N"/>
</dbReference>